<feature type="compositionally biased region" description="Basic residues" evidence="1">
    <location>
        <begin position="19"/>
        <end position="47"/>
    </location>
</feature>
<organism evidence="2 3">
    <name type="scientific">Exidia glandulosa HHB12029</name>
    <dbReference type="NCBI Taxonomy" id="1314781"/>
    <lineage>
        <taxon>Eukaryota</taxon>
        <taxon>Fungi</taxon>
        <taxon>Dikarya</taxon>
        <taxon>Basidiomycota</taxon>
        <taxon>Agaricomycotina</taxon>
        <taxon>Agaricomycetes</taxon>
        <taxon>Auriculariales</taxon>
        <taxon>Exidiaceae</taxon>
        <taxon>Exidia</taxon>
    </lineage>
</organism>
<name>A0A165QPM5_EXIGL</name>
<evidence type="ECO:0000313" key="2">
    <source>
        <dbReference type="EMBL" id="KZW03897.1"/>
    </source>
</evidence>
<evidence type="ECO:0000313" key="3">
    <source>
        <dbReference type="Proteomes" id="UP000077266"/>
    </source>
</evidence>
<keyword evidence="3" id="KW-1185">Reference proteome</keyword>
<evidence type="ECO:0000256" key="1">
    <source>
        <dbReference type="SAM" id="MobiDB-lite"/>
    </source>
</evidence>
<gene>
    <name evidence="2" type="ORF">EXIGLDRAFT_715933</name>
</gene>
<dbReference type="InParanoid" id="A0A165QPM5"/>
<dbReference type="Proteomes" id="UP000077266">
    <property type="component" value="Unassembled WGS sequence"/>
</dbReference>
<reference evidence="2 3" key="1">
    <citation type="journal article" date="2016" name="Mol. Biol. Evol.">
        <title>Comparative Genomics of Early-Diverging Mushroom-Forming Fungi Provides Insights into the Origins of Lignocellulose Decay Capabilities.</title>
        <authorList>
            <person name="Nagy L.G."/>
            <person name="Riley R."/>
            <person name="Tritt A."/>
            <person name="Adam C."/>
            <person name="Daum C."/>
            <person name="Floudas D."/>
            <person name="Sun H."/>
            <person name="Yadav J.S."/>
            <person name="Pangilinan J."/>
            <person name="Larsson K.H."/>
            <person name="Matsuura K."/>
            <person name="Barry K."/>
            <person name="Labutti K."/>
            <person name="Kuo R."/>
            <person name="Ohm R.A."/>
            <person name="Bhattacharya S.S."/>
            <person name="Shirouzu T."/>
            <person name="Yoshinaga Y."/>
            <person name="Martin F.M."/>
            <person name="Grigoriev I.V."/>
            <person name="Hibbett D.S."/>
        </authorList>
    </citation>
    <scope>NUCLEOTIDE SEQUENCE [LARGE SCALE GENOMIC DNA]</scope>
    <source>
        <strain evidence="2 3">HHB12029</strain>
    </source>
</reference>
<proteinExistence type="predicted"/>
<feature type="compositionally biased region" description="Basic residues" evidence="1">
    <location>
        <begin position="77"/>
        <end position="87"/>
    </location>
</feature>
<protein>
    <submittedName>
        <fullName evidence="2">Uncharacterized protein</fullName>
    </submittedName>
</protein>
<accession>A0A165QPM5</accession>
<dbReference type="AlphaFoldDB" id="A0A165QPM5"/>
<feature type="region of interest" description="Disordered" evidence="1">
    <location>
        <begin position="19"/>
        <end position="96"/>
    </location>
</feature>
<sequence>MNLTYPTTLHAHIMFGHTSRSRSTRFASTRRSRRNPSLRVPAVRRSKPTFGQRIKAALGQRPRTAGRSSRTGNRHVTLVRRGNRTHRTVVPSRSKPSLAARIKRLFNVPLSPNAQRSSTRRRMHA</sequence>
<dbReference type="EMBL" id="KV425882">
    <property type="protein sequence ID" value="KZW03897.1"/>
    <property type="molecule type" value="Genomic_DNA"/>
</dbReference>